<dbReference type="InterPro" id="IPR011333">
    <property type="entry name" value="SKP1/BTB/POZ_sf"/>
</dbReference>
<dbReference type="SMART" id="SM00225">
    <property type="entry name" value="BTB"/>
    <property type="match status" value="1"/>
</dbReference>
<dbReference type="PROSITE" id="PS50097">
    <property type="entry name" value="BTB"/>
    <property type="match status" value="1"/>
</dbReference>
<dbReference type="InterPro" id="IPR002083">
    <property type="entry name" value="MATH/TRAF_dom"/>
</dbReference>
<dbReference type="WBParaSite" id="Csp11.Scaffold608.g5755.t1">
    <property type="protein sequence ID" value="Csp11.Scaffold608.g5755.t1"/>
    <property type="gene ID" value="Csp11.Scaffold608.g5755"/>
</dbReference>
<dbReference type="CDD" id="cd18186">
    <property type="entry name" value="BTB_POZ_ZBTB_KLHL-like"/>
    <property type="match status" value="1"/>
</dbReference>
<sequence length="406" mass="47640">MSKTVRIAPRYEDEYLETDERSMEELVEEVKKLHEKQNAQDLFNQKIRDQQWKTLVELQSIRVEVRDGKKKYNPRICGLSSFPAKTPSERVEIEIEQPSLFLKKFEMSHTFRNVSRIPDGQCIYSAREEHFGVLWGLEIRRILNTVVIHVCCHQNFKSKSQQILVDSEIKFTSHADDDNNVLRSSYIFGKRKRIAEHMGGWNGPFPIEWEYLQERYLYNDSLTIKCELSIMKMVGMYKKNLRCFDKTKKEFSDVVIGIDEHNFYVSKLFLASQSSNFKTEFLERHRNSSEFEISGMDPNDFQKLLEVLYGEPAIDDFNVEGILVIANTYNFNMAVRKCEEFLVENSRKSLKTRFALAMKYELRSLKIECFSEMTSAEAIRSVLTDDVYDMDPVLVSKLLLRSLSLH</sequence>
<organism evidence="2 3">
    <name type="scientific">Caenorhabditis tropicalis</name>
    <dbReference type="NCBI Taxonomy" id="1561998"/>
    <lineage>
        <taxon>Eukaryota</taxon>
        <taxon>Metazoa</taxon>
        <taxon>Ecdysozoa</taxon>
        <taxon>Nematoda</taxon>
        <taxon>Chromadorea</taxon>
        <taxon>Rhabditida</taxon>
        <taxon>Rhabditina</taxon>
        <taxon>Rhabditomorpha</taxon>
        <taxon>Rhabditoidea</taxon>
        <taxon>Rhabditidae</taxon>
        <taxon>Peloderinae</taxon>
        <taxon>Caenorhabditis</taxon>
    </lineage>
</organism>
<evidence type="ECO:0000313" key="3">
    <source>
        <dbReference type="WBParaSite" id="Csp11.Scaffold608.g5755.t1"/>
    </source>
</evidence>
<dbReference type="SUPFAM" id="SSF49599">
    <property type="entry name" value="TRAF domain-like"/>
    <property type="match status" value="1"/>
</dbReference>
<dbReference type="eggNOG" id="ENOG502RXUT">
    <property type="taxonomic scope" value="Eukaryota"/>
</dbReference>
<dbReference type="Gene3D" id="3.30.710.10">
    <property type="entry name" value="Potassium Channel Kv1.1, Chain A"/>
    <property type="match status" value="1"/>
</dbReference>
<dbReference type="Pfam" id="PF00651">
    <property type="entry name" value="BTB"/>
    <property type="match status" value="1"/>
</dbReference>
<name>A0A1I7TGN8_9PELO</name>
<dbReference type="InterPro" id="IPR052664">
    <property type="entry name" value="BTB-MATH_domain_protein"/>
</dbReference>
<dbReference type="SMART" id="SM00061">
    <property type="entry name" value="MATH"/>
    <property type="match status" value="1"/>
</dbReference>
<dbReference type="Pfam" id="PF00917">
    <property type="entry name" value="MATH"/>
    <property type="match status" value="1"/>
</dbReference>
<evidence type="ECO:0000313" key="2">
    <source>
        <dbReference type="Proteomes" id="UP000095282"/>
    </source>
</evidence>
<dbReference type="PANTHER" id="PTHR22743:SF165">
    <property type="entry name" value="BTB AND MATH DOMAIN CONTAINING-RELATED"/>
    <property type="match status" value="1"/>
</dbReference>
<dbReference type="Gene3D" id="2.60.210.10">
    <property type="entry name" value="Apoptosis, Tumor Necrosis Factor Receptor Associated Protein 2, Chain A"/>
    <property type="match status" value="1"/>
</dbReference>
<evidence type="ECO:0000259" key="1">
    <source>
        <dbReference type="PROSITE" id="PS50097"/>
    </source>
</evidence>
<proteinExistence type="predicted"/>
<dbReference type="SUPFAM" id="SSF54695">
    <property type="entry name" value="POZ domain"/>
    <property type="match status" value="1"/>
</dbReference>
<dbReference type="CDD" id="cd00121">
    <property type="entry name" value="MATH"/>
    <property type="match status" value="1"/>
</dbReference>
<dbReference type="InterPro" id="IPR008974">
    <property type="entry name" value="TRAF-like"/>
</dbReference>
<dbReference type="PANTHER" id="PTHR22743">
    <property type="entry name" value="MEPRIN/TRAF-LIKE MATH FAMILY-C.ELEGANS"/>
    <property type="match status" value="1"/>
</dbReference>
<reference evidence="3" key="1">
    <citation type="submission" date="2016-11" db="UniProtKB">
        <authorList>
            <consortium name="WormBaseParasite"/>
        </authorList>
    </citation>
    <scope>IDENTIFICATION</scope>
</reference>
<dbReference type="InterPro" id="IPR000210">
    <property type="entry name" value="BTB/POZ_dom"/>
</dbReference>
<dbReference type="AlphaFoldDB" id="A0A1I7TGN8"/>
<accession>A0A1I7TGN8</accession>
<keyword evidence="2" id="KW-1185">Reference proteome</keyword>
<dbReference type="Proteomes" id="UP000095282">
    <property type="component" value="Unplaced"/>
</dbReference>
<protein>
    <submittedName>
        <fullName evidence="3">BTB domain-containing protein</fullName>
    </submittedName>
</protein>
<feature type="domain" description="BTB" evidence="1">
    <location>
        <begin position="252"/>
        <end position="309"/>
    </location>
</feature>